<dbReference type="Proteomes" id="UP000191418">
    <property type="component" value="Unassembled WGS sequence"/>
</dbReference>
<evidence type="ECO:0000256" key="5">
    <source>
        <dbReference type="ARBA" id="ARBA00023136"/>
    </source>
</evidence>
<dbReference type="RefSeq" id="WP_159445612.1">
    <property type="nucleotide sequence ID" value="NZ_FUXG01000008.1"/>
</dbReference>
<feature type="transmembrane region" description="Helical" evidence="6">
    <location>
        <begin position="102"/>
        <end position="125"/>
    </location>
</feature>
<dbReference type="PANTHER" id="PTHR30250:SF11">
    <property type="entry name" value="O-ANTIGEN TRANSPORTER-RELATED"/>
    <property type="match status" value="1"/>
</dbReference>
<feature type="transmembrane region" description="Helical" evidence="6">
    <location>
        <begin position="441"/>
        <end position="460"/>
    </location>
</feature>
<evidence type="ECO:0000256" key="6">
    <source>
        <dbReference type="SAM" id="Phobius"/>
    </source>
</evidence>
<evidence type="ECO:0000313" key="7">
    <source>
        <dbReference type="EMBL" id="OPX55592.1"/>
    </source>
</evidence>
<dbReference type="STRING" id="64969.SAMN02745127_01442"/>
<protein>
    <recommendedName>
        <fullName evidence="9">Polysaccharide biosynthesis protein C-terminal domain-containing protein</fullName>
    </recommendedName>
</protein>
<feature type="transmembrane region" description="Helical" evidence="6">
    <location>
        <begin position="352"/>
        <end position="373"/>
    </location>
</feature>
<comment type="caution">
    <text evidence="7">The sequence shown here is derived from an EMBL/GenBank/DDBJ whole genome shotgun (WGS) entry which is preliminary data.</text>
</comment>
<dbReference type="GO" id="GO:0005886">
    <property type="term" value="C:plasma membrane"/>
    <property type="evidence" value="ECO:0007669"/>
    <property type="project" value="UniProtKB-SubCell"/>
</dbReference>
<evidence type="ECO:0000313" key="8">
    <source>
        <dbReference type="Proteomes" id="UP000191418"/>
    </source>
</evidence>
<feature type="transmembrane region" description="Helical" evidence="6">
    <location>
        <begin position="274"/>
        <end position="296"/>
    </location>
</feature>
<evidence type="ECO:0000256" key="3">
    <source>
        <dbReference type="ARBA" id="ARBA00022692"/>
    </source>
</evidence>
<dbReference type="Pfam" id="PF01943">
    <property type="entry name" value="Polysacc_synt"/>
    <property type="match status" value="1"/>
</dbReference>
<keyword evidence="4 6" id="KW-1133">Transmembrane helix</keyword>
<evidence type="ECO:0000256" key="2">
    <source>
        <dbReference type="ARBA" id="ARBA00022475"/>
    </source>
</evidence>
<dbReference type="PANTHER" id="PTHR30250">
    <property type="entry name" value="PST FAMILY PREDICTED COLANIC ACID TRANSPORTER"/>
    <property type="match status" value="1"/>
</dbReference>
<feature type="transmembrane region" description="Helical" evidence="6">
    <location>
        <begin position="472"/>
        <end position="492"/>
    </location>
</feature>
<feature type="transmembrane region" description="Helical" evidence="6">
    <location>
        <begin position="199"/>
        <end position="219"/>
    </location>
</feature>
<dbReference type="InterPro" id="IPR002797">
    <property type="entry name" value="Polysacc_synth"/>
</dbReference>
<dbReference type="InterPro" id="IPR050833">
    <property type="entry name" value="Poly_Biosynth_Transport"/>
</dbReference>
<keyword evidence="3 6" id="KW-0812">Transmembrane</keyword>
<comment type="subcellular location">
    <subcellularLocation>
        <location evidence="1">Cell membrane</location>
        <topology evidence="1">Multi-pass membrane protein</topology>
    </subcellularLocation>
</comment>
<keyword evidence="8" id="KW-1185">Reference proteome</keyword>
<feature type="transmembrane region" description="Helical" evidence="6">
    <location>
        <begin position="69"/>
        <end position="90"/>
    </location>
</feature>
<name>A0A1T4PDU9_9GAMM</name>
<organism evidence="7 8">
    <name type="scientific">Oceanospirillum multiglobuliferum</name>
    <dbReference type="NCBI Taxonomy" id="64969"/>
    <lineage>
        <taxon>Bacteria</taxon>
        <taxon>Pseudomonadati</taxon>
        <taxon>Pseudomonadota</taxon>
        <taxon>Gammaproteobacteria</taxon>
        <taxon>Oceanospirillales</taxon>
        <taxon>Oceanospirillaceae</taxon>
        <taxon>Oceanospirillum</taxon>
    </lineage>
</organism>
<keyword evidence="5 6" id="KW-0472">Membrane</keyword>
<reference evidence="7 8" key="1">
    <citation type="submission" date="2017-01" db="EMBL/GenBank/DDBJ databases">
        <title>Genome Sequencing of a Marine Spirillum, Oceanospirillum multiglobuliferum ATCC 33336, from Japan.</title>
        <authorList>
            <person name="Carney J.G."/>
            <person name="Trachtenberg A.M."/>
            <person name="Rheaume B.A."/>
            <person name="Linnane J.D."/>
            <person name="Pitts N.L."/>
            <person name="Mykles D.L."/>
            <person name="Maclea K.S."/>
        </authorList>
    </citation>
    <scope>NUCLEOTIDE SEQUENCE [LARGE SCALE GENOMIC DNA]</scope>
    <source>
        <strain evidence="7 8">ATCC 33336</strain>
    </source>
</reference>
<sequence>MWPMPITKSLLKADQPVERSSSMHRQLSSALGQQACYAAGLFGMKVISFFLLPYLASTLGTAEFARMETLLALVNGATVVVGFGLVNSLYREAGLADSNQQAQIAATITGSALSIAGSVLLLALVASPWSLPWLNQYWPISTLEYWLLMVLISTEGILAVPLAWLRMQNRAGRFLQVMLTRTLLYALLAWGLLSQNWGLLGVLSAACIAVSYQVLHLLWLQYHDSGIRFKAKPLWMQMRYGLPFIISGLAMYASQGLDIVLLSQQIDAESLAAYSIAIKFFLMAALLSQPFQLWWYPRRIQLLKQVDGQQQAAEGAVKGALLALVLGVMVVAVAPVAIRLFFAESFWVAEQYLPWLVCAGILKQWGALFNLGCFTTDKSEIQMSIELSTGLLCFLLLPFAIGYYQITGALAVLLVSQALRLSAYIIISQRLLALNYAVKRLLYLSPVALLSMFFPLYFAQAFPNLAQELTVLLLWAALWSGVTVLSLWCLFVRHT</sequence>
<evidence type="ECO:0000256" key="1">
    <source>
        <dbReference type="ARBA" id="ARBA00004651"/>
    </source>
</evidence>
<evidence type="ECO:0008006" key="9">
    <source>
        <dbReference type="Google" id="ProtNLM"/>
    </source>
</evidence>
<gene>
    <name evidence="7" type="ORF">BTE48_08230</name>
</gene>
<feature type="transmembrane region" description="Helical" evidence="6">
    <location>
        <begin position="410"/>
        <end position="429"/>
    </location>
</feature>
<feature type="transmembrane region" description="Helical" evidence="6">
    <location>
        <begin position="174"/>
        <end position="193"/>
    </location>
</feature>
<dbReference type="OrthoDB" id="9815248at2"/>
<feature type="transmembrane region" description="Helical" evidence="6">
    <location>
        <begin position="385"/>
        <end position="404"/>
    </location>
</feature>
<feature type="transmembrane region" description="Helical" evidence="6">
    <location>
        <begin position="145"/>
        <end position="165"/>
    </location>
</feature>
<keyword evidence="2" id="KW-1003">Cell membrane</keyword>
<dbReference type="EMBL" id="MTSM01000008">
    <property type="protein sequence ID" value="OPX55592.1"/>
    <property type="molecule type" value="Genomic_DNA"/>
</dbReference>
<feature type="transmembrane region" description="Helical" evidence="6">
    <location>
        <begin position="317"/>
        <end position="340"/>
    </location>
</feature>
<feature type="transmembrane region" description="Helical" evidence="6">
    <location>
        <begin position="35"/>
        <end position="57"/>
    </location>
</feature>
<dbReference type="AlphaFoldDB" id="A0A1T4PDU9"/>
<evidence type="ECO:0000256" key="4">
    <source>
        <dbReference type="ARBA" id="ARBA00022989"/>
    </source>
</evidence>
<feature type="transmembrane region" description="Helical" evidence="6">
    <location>
        <begin position="240"/>
        <end position="262"/>
    </location>
</feature>
<proteinExistence type="predicted"/>
<accession>A0A1T4PDU9</accession>